<protein>
    <recommendedName>
        <fullName evidence="5">O-methyltransferase C-terminal domain-containing protein</fullName>
    </recommendedName>
</protein>
<dbReference type="Gene3D" id="3.40.50.150">
    <property type="entry name" value="Vaccinia Virus protein VP39"/>
    <property type="match status" value="1"/>
</dbReference>
<dbReference type="EMBL" id="JAQMWT010000064">
    <property type="protein sequence ID" value="KAJ8611747.1"/>
    <property type="molecule type" value="Genomic_DNA"/>
</dbReference>
<keyword evidence="1" id="KW-0489">Methyltransferase</keyword>
<evidence type="ECO:0000256" key="2">
    <source>
        <dbReference type="ARBA" id="ARBA00022679"/>
    </source>
</evidence>
<reference evidence="6" key="1">
    <citation type="submission" date="2023-01" db="EMBL/GenBank/DDBJ databases">
        <title>Metagenome sequencing of chrysophaentin producing Chrysophaeum taylorii.</title>
        <authorList>
            <person name="Davison J."/>
            <person name="Bewley C."/>
        </authorList>
    </citation>
    <scope>NUCLEOTIDE SEQUENCE</scope>
    <source>
        <strain evidence="6">NIES-1699</strain>
    </source>
</reference>
<dbReference type="InterPro" id="IPR036390">
    <property type="entry name" value="WH_DNA-bd_sf"/>
</dbReference>
<dbReference type="InterPro" id="IPR036388">
    <property type="entry name" value="WH-like_DNA-bd_sf"/>
</dbReference>
<dbReference type="AlphaFoldDB" id="A0AAD7ULN8"/>
<dbReference type="PROSITE" id="PS51683">
    <property type="entry name" value="SAM_OMT_II"/>
    <property type="match status" value="1"/>
</dbReference>
<dbReference type="GO" id="GO:0032259">
    <property type="term" value="P:methylation"/>
    <property type="evidence" value="ECO:0007669"/>
    <property type="project" value="UniProtKB-KW"/>
</dbReference>
<sequence>MVRSLWLGRLAYPTVVSALETGLFEALDRGPATVPKLAKTLGVPARGIEVLTSGCAGLGLLKVRGDLSFEIAPAARPFVVRSSPYFFGAQLLAADGLQSSLRRALQRRDNKPVAKLEARSDAAVQAFAQSMEAHSAATAAVAAEVLDMSGVSSVLDMAGGSGCFARALERRHPRLRATVADLAPVVELHRRRTFGRVDAIAADLFDAATWPRGHDCVLLANVLHDWDEEGVEKILRAARKVLPPAGRCLIIEVLMDENRAGPKYAALYSVSMVLGDWRSGKQYSYADLKTMLAKAGFRDVERGPECGAFHSTIVARKEA</sequence>
<keyword evidence="3" id="KW-0949">S-adenosyl-L-methionine</keyword>
<dbReference type="PANTHER" id="PTHR43712">
    <property type="entry name" value="PUTATIVE (AFU_ORTHOLOGUE AFUA_4G14580)-RELATED"/>
    <property type="match status" value="1"/>
</dbReference>
<gene>
    <name evidence="6" type="ORF">CTAYLR_009514</name>
</gene>
<feature type="domain" description="O-methyltransferase C-terminal" evidence="5">
    <location>
        <begin position="116"/>
        <end position="298"/>
    </location>
</feature>
<dbReference type="GO" id="GO:0008171">
    <property type="term" value="F:O-methyltransferase activity"/>
    <property type="evidence" value="ECO:0007669"/>
    <property type="project" value="InterPro"/>
</dbReference>
<organism evidence="6 7">
    <name type="scientific">Chrysophaeum taylorii</name>
    <dbReference type="NCBI Taxonomy" id="2483200"/>
    <lineage>
        <taxon>Eukaryota</taxon>
        <taxon>Sar</taxon>
        <taxon>Stramenopiles</taxon>
        <taxon>Ochrophyta</taxon>
        <taxon>Pelagophyceae</taxon>
        <taxon>Pelagomonadales</taxon>
        <taxon>Pelagomonadaceae</taxon>
        <taxon>Chrysophaeum</taxon>
    </lineage>
</organism>
<evidence type="ECO:0000256" key="1">
    <source>
        <dbReference type="ARBA" id="ARBA00022603"/>
    </source>
</evidence>
<dbReference type="Proteomes" id="UP001230188">
    <property type="component" value="Unassembled WGS sequence"/>
</dbReference>
<dbReference type="InterPro" id="IPR029063">
    <property type="entry name" value="SAM-dependent_MTases_sf"/>
</dbReference>
<keyword evidence="7" id="KW-1185">Reference proteome</keyword>
<dbReference type="CDD" id="cd02440">
    <property type="entry name" value="AdoMet_MTases"/>
    <property type="match status" value="1"/>
</dbReference>
<feature type="chain" id="PRO_5041924172" description="O-methyltransferase C-terminal domain-containing protein" evidence="4">
    <location>
        <begin position="19"/>
        <end position="319"/>
    </location>
</feature>
<dbReference type="PANTHER" id="PTHR43712:SF2">
    <property type="entry name" value="O-METHYLTRANSFERASE CICE"/>
    <property type="match status" value="1"/>
</dbReference>
<evidence type="ECO:0000256" key="3">
    <source>
        <dbReference type="ARBA" id="ARBA00022691"/>
    </source>
</evidence>
<evidence type="ECO:0000313" key="6">
    <source>
        <dbReference type="EMBL" id="KAJ8611747.1"/>
    </source>
</evidence>
<evidence type="ECO:0000256" key="4">
    <source>
        <dbReference type="SAM" id="SignalP"/>
    </source>
</evidence>
<keyword evidence="4" id="KW-0732">Signal</keyword>
<name>A0AAD7ULN8_9STRA</name>
<evidence type="ECO:0000259" key="5">
    <source>
        <dbReference type="Pfam" id="PF00891"/>
    </source>
</evidence>
<dbReference type="SUPFAM" id="SSF53335">
    <property type="entry name" value="S-adenosyl-L-methionine-dependent methyltransferases"/>
    <property type="match status" value="1"/>
</dbReference>
<proteinExistence type="predicted"/>
<dbReference type="InterPro" id="IPR001077">
    <property type="entry name" value="COMT_C"/>
</dbReference>
<dbReference type="InterPro" id="IPR016461">
    <property type="entry name" value="COMT-like"/>
</dbReference>
<keyword evidence="2" id="KW-0808">Transferase</keyword>
<evidence type="ECO:0000313" key="7">
    <source>
        <dbReference type="Proteomes" id="UP001230188"/>
    </source>
</evidence>
<accession>A0AAD7ULN8</accession>
<comment type="caution">
    <text evidence="6">The sequence shown here is derived from an EMBL/GenBank/DDBJ whole genome shotgun (WGS) entry which is preliminary data.</text>
</comment>
<dbReference type="Gene3D" id="1.10.10.10">
    <property type="entry name" value="Winged helix-like DNA-binding domain superfamily/Winged helix DNA-binding domain"/>
    <property type="match status" value="1"/>
</dbReference>
<dbReference type="SUPFAM" id="SSF46785">
    <property type="entry name" value="Winged helix' DNA-binding domain"/>
    <property type="match status" value="1"/>
</dbReference>
<dbReference type="Pfam" id="PF00891">
    <property type="entry name" value="Methyltransf_2"/>
    <property type="match status" value="1"/>
</dbReference>
<feature type="signal peptide" evidence="4">
    <location>
        <begin position="1"/>
        <end position="18"/>
    </location>
</feature>